<evidence type="ECO:0000259" key="3">
    <source>
        <dbReference type="Pfam" id="PF05532"/>
    </source>
</evidence>
<dbReference type="Pfam" id="PF05532">
    <property type="entry name" value="CsbD"/>
    <property type="match status" value="1"/>
</dbReference>
<evidence type="ECO:0000256" key="1">
    <source>
        <dbReference type="ARBA" id="ARBA00009129"/>
    </source>
</evidence>
<dbReference type="PANTHER" id="PTHR40460">
    <property type="entry name" value="CHROMOSOME 1, WHOLE GENOME SHOTGUN SEQUENCE"/>
    <property type="match status" value="1"/>
</dbReference>
<feature type="compositionally biased region" description="Polar residues" evidence="2">
    <location>
        <begin position="141"/>
        <end position="154"/>
    </location>
</feature>
<accession>A0A4S2MY01</accession>
<dbReference type="AlphaFoldDB" id="A0A4S2MY01"/>
<comment type="similarity">
    <text evidence="1">Belongs to the UPF0337 (CsbD) family.</text>
</comment>
<evidence type="ECO:0000313" key="5">
    <source>
        <dbReference type="Proteomes" id="UP000298138"/>
    </source>
</evidence>
<feature type="region of interest" description="Disordered" evidence="2">
    <location>
        <begin position="29"/>
        <end position="116"/>
    </location>
</feature>
<proteinExistence type="inferred from homology"/>
<dbReference type="SUPFAM" id="SSF69047">
    <property type="entry name" value="Hypothetical protein YjbJ"/>
    <property type="match status" value="1"/>
</dbReference>
<keyword evidence="5" id="KW-1185">Reference proteome</keyword>
<dbReference type="STRING" id="341454.A0A4S2MY01"/>
<dbReference type="InParanoid" id="A0A4S2MY01"/>
<dbReference type="PANTHER" id="PTHR40460:SF1">
    <property type="entry name" value="CSBD-LIKE DOMAIN-CONTAINING PROTEIN"/>
    <property type="match status" value="1"/>
</dbReference>
<name>A0A4S2MY01_9PEZI</name>
<feature type="region of interest" description="Disordered" evidence="2">
    <location>
        <begin position="139"/>
        <end position="171"/>
    </location>
</feature>
<reference evidence="4 5" key="1">
    <citation type="submission" date="2019-04" db="EMBL/GenBank/DDBJ databases">
        <title>Comparative genomics and transcriptomics to analyze fruiting body development in filamentous ascomycetes.</title>
        <authorList>
            <consortium name="DOE Joint Genome Institute"/>
            <person name="Lutkenhaus R."/>
            <person name="Traeger S."/>
            <person name="Breuer J."/>
            <person name="Kuo A."/>
            <person name="Lipzen A."/>
            <person name="Pangilinan J."/>
            <person name="Dilworth D."/>
            <person name="Sandor L."/>
            <person name="Poggeler S."/>
            <person name="Barry K."/>
            <person name="Grigoriev I.V."/>
            <person name="Nowrousian M."/>
        </authorList>
    </citation>
    <scope>NUCLEOTIDE SEQUENCE [LARGE SCALE GENOMIC DNA]</scope>
    <source>
        <strain evidence="4 5">CBS 389.68</strain>
    </source>
</reference>
<gene>
    <name evidence="4" type="ORF">EX30DRAFT_318748</name>
</gene>
<dbReference type="InterPro" id="IPR036629">
    <property type="entry name" value="YjbJ_sf"/>
</dbReference>
<dbReference type="OrthoDB" id="5309565at2759"/>
<feature type="domain" description="CsbD-like" evidence="3">
    <location>
        <begin position="75"/>
        <end position="123"/>
    </location>
</feature>
<organism evidence="4 5">
    <name type="scientific">Ascodesmis nigricans</name>
    <dbReference type="NCBI Taxonomy" id="341454"/>
    <lineage>
        <taxon>Eukaryota</taxon>
        <taxon>Fungi</taxon>
        <taxon>Dikarya</taxon>
        <taxon>Ascomycota</taxon>
        <taxon>Pezizomycotina</taxon>
        <taxon>Pezizomycetes</taxon>
        <taxon>Pezizales</taxon>
        <taxon>Ascodesmidaceae</taxon>
        <taxon>Ascodesmis</taxon>
    </lineage>
</organism>
<dbReference type="Proteomes" id="UP000298138">
    <property type="component" value="Unassembled WGS sequence"/>
</dbReference>
<evidence type="ECO:0000313" key="4">
    <source>
        <dbReference type="EMBL" id="TGZ81612.1"/>
    </source>
</evidence>
<dbReference type="EMBL" id="ML220118">
    <property type="protein sequence ID" value="TGZ81612.1"/>
    <property type="molecule type" value="Genomic_DNA"/>
</dbReference>
<dbReference type="InterPro" id="IPR008462">
    <property type="entry name" value="CsbD"/>
</dbReference>
<feature type="compositionally biased region" description="Basic and acidic residues" evidence="2">
    <location>
        <begin position="72"/>
        <end position="81"/>
    </location>
</feature>
<evidence type="ECO:0000256" key="2">
    <source>
        <dbReference type="SAM" id="MobiDB-lite"/>
    </source>
</evidence>
<sequence>MSTGSNQPSTLQSVVDSVKGTAQNLVGAVTGNTADKQAAADKHNKADAERDLSKSGASVGPLNVSGAGVTVDNKDRIHGQKDQTLGSGKEFVGNLVGNKSLTDEGRDQNAQGQTRETVGQVKDFVGGAADRVVGTVGSGLASVTGNKNAEQSYQKQHDKGKTNLRGVQDEI</sequence>
<protein>
    <recommendedName>
        <fullName evidence="3">CsbD-like domain-containing protein</fullName>
    </recommendedName>
</protein>
<feature type="compositionally biased region" description="Basic and acidic residues" evidence="2">
    <location>
        <begin position="38"/>
        <end position="53"/>
    </location>
</feature>